<dbReference type="InterPro" id="IPR008271">
    <property type="entry name" value="Ser/Thr_kinase_AS"/>
</dbReference>
<dbReference type="InterPro" id="IPR011009">
    <property type="entry name" value="Kinase-like_dom_sf"/>
</dbReference>
<evidence type="ECO:0000256" key="5">
    <source>
        <dbReference type="ARBA" id="ARBA00037982"/>
    </source>
</evidence>
<dbReference type="AlphaFoldDB" id="A0A1J4KZC1"/>
<dbReference type="PROSITE" id="PS50011">
    <property type="entry name" value="PROTEIN_KINASE_DOM"/>
    <property type="match status" value="1"/>
</dbReference>
<dbReference type="Gene3D" id="2.130.10.30">
    <property type="entry name" value="Regulator of chromosome condensation 1/beta-lactamase-inhibitor protein II"/>
    <property type="match status" value="2"/>
</dbReference>
<dbReference type="EMBL" id="MLAK01000134">
    <property type="protein sequence ID" value="OHT16208.1"/>
    <property type="molecule type" value="Genomic_DNA"/>
</dbReference>
<dbReference type="RefSeq" id="XP_068369344.1">
    <property type="nucleotide sequence ID" value="XM_068497209.1"/>
</dbReference>
<dbReference type="InterPro" id="IPR017441">
    <property type="entry name" value="Protein_kinase_ATP_BS"/>
</dbReference>
<proteinExistence type="inferred from homology"/>
<dbReference type="GO" id="GO:0005634">
    <property type="term" value="C:nucleus"/>
    <property type="evidence" value="ECO:0007669"/>
    <property type="project" value="TreeGrafter"/>
</dbReference>
<accession>A0A1J4KZC1</accession>
<evidence type="ECO:0000259" key="8">
    <source>
        <dbReference type="PROSITE" id="PS50011"/>
    </source>
</evidence>
<dbReference type="PROSITE" id="PS00107">
    <property type="entry name" value="PROTEIN_KINASE_ATP"/>
    <property type="match status" value="1"/>
</dbReference>
<dbReference type="GO" id="GO:0005524">
    <property type="term" value="F:ATP binding"/>
    <property type="evidence" value="ECO:0007669"/>
    <property type="project" value="UniProtKB-UniRule"/>
</dbReference>
<evidence type="ECO:0000256" key="2">
    <source>
        <dbReference type="ARBA" id="ARBA00022741"/>
    </source>
</evidence>
<dbReference type="Gene3D" id="1.10.510.10">
    <property type="entry name" value="Transferase(Phosphotransferase) domain 1"/>
    <property type="match status" value="1"/>
</dbReference>
<dbReference type="Gene3D" id="3.30.200.20">
    <property type="entry name" value="Phosphorylase Kinase, domain 1"/>
    <property type="match status" value="1"/>
</dbReference>
<dbReference type="PROSITE" id="PS00108">
    <property type="entry name" value="PROTEIN_KINASE_ST"/>
    <property type="match status" value="1"/>
</dbReference>
<evidence type="ECO:0000256" key="7">
    <source>
        <dbReference type="PROSITE-ProRule" id="PRU10141"/>
    </source>
</evidence>
<dbReference type="GO" id="GO:0004694">
    <property type="term" value="F:eukaryotic translation initiation factor 2alpha kinase activity"/>
    <property type="evidence" value="ECO:0007669"/>
    <property type="project" value="TreeGrafter"/>
</dbReference>
<keyword evidence="1" id="KW-0808">Transferase</keyword>
<evidence type="ECO:0000313" key="9">
    <source>
        <dbReference type="EMBL" id="OHT16208.1"/>
    </source>
</evidence>
<dbReference type="Pfam" id="PF13540">
    <property type="entry name" value="RCC1_2"/>
    <property type="match status" value="1"/>
</dbReference>
<keyword evidence="2 7" id="KW-0547">Nucleotide-binding</keyword>
<sequence>MRKRVTHRKMSIVSAGSTRTGQLGRFGDCLTPSPIKNFDPESLVCISVGWDHCAALCKDGTVFGWGIMKRISSYEGLEIPMKLVGLPNIIDLKCGNEFTLFMNDERKVFITSDLYYEKTTNISLLEVKIGERAVGLFGFDDPWILGESGSIFWCNYSDQTIKYIKKFGPYHFGLPKQILSTLNICFLITSSGEAYGMNMKQLKQDRKYYNQNNNYNYHLVDCEDDFKPIEALQGVKIRKVAGCFSDFLLLTEDNRLFSSSTFLFDKFGKGIESPDDEFNKFICPSVYKNKTIIDIDMQYSHKILIDSTGHVWGFGYGEFGETMLGKKSFFSKRSPKSKKIEGAIAAHCGQDVTIVEVGDEPLKIAGTIELQKRLKEYCVLHYQGQSNQTTKPTQPKISHEKLTNNEVKRTVQEENLNSKIEPLNKSRTQKIKKPKISKNSINQEKMNKVEKTQENQNQNQKISINDKKYKTNEVKRTVQEENPNSKIEHLNKSRTQKIKKPKILKNSINQEKIIETEKTQDNQHQTVSVDELTTKIMSQDEIDNFQRIKTIGNGGSSDVYQVSNGNWYALKVLKIQEQSEHDFDKVRRFMNEYEIICNIQHPNIIKTYGICYGDHDHPPSILLEYCPHNLKNCIQTLTNNEIKQIIIEIAEAMSYIHHCGLIHRDLKPENILLDSEKHVKICDFGISTLAEEHTHTIHIGTFAYMSPEQHCEDEHYTNKVDVYAFGLILLFVLTHGSPPKISLIDVIKGKKIHLPASINQFYQKMILSCISLDPDDRPNFSELAETLNSH</sequence>
<dbReference type="VEuPathDB" id="TrichDB:TRFO_13368"/>
<dbReference type="Pfam" id="PF00069">
    <property type="entry name" value="Pkinase"/>
    <property type="match status" value="1"/>
</dbReference>
<evidence type="ECO:0000256" key="3">
    <source>
        <dbReference type="ARBA" id="ARBA00022777"/>
    </source>
</evidence>
<reference evidence="9" key="1">
    <citation type="submission" date="2016-10" db="EMBL/GenBank/DDBJ databases">
        <authorList>
            <person name="Benchimol M."/>
            <person name="Almeida L.G."/>
            <person name="Vasconcelos A.T."/>
            <person name="Perreira-Neves A."/>
            <person name="Rosa I.A."/>
            <person name="Tasca T."/>
            <person name="Bogo M.R."/>
            <person name="de Souza W."/>
        </authorList>
    </citation>
    <scope>NUCLEOTIDE SEQUENCE [LARGE SCALE GENOMIC DNA]</scope>
    <source>
        <strain evidence="9">K</strain>
    </source>
</reference>
<keyword evidence="10" id="KW-1185">Reference proteome</keyword>
<dbReference type="OrthoDB" id="61110at2759"/>
<dbReference type="InterPro" id="IPR050339">
    <property type="entry name" value="CC_SR_Kinase"/>
</dbReference>
<dbReference type="InterPro" id="IPR000408">
    <property type="entry name" value="Reg_chr_condens"/>
</dbReference>
<evidence type="ECO:0000256" key="6">
    <source>
        <dbReference type="PROSITE-ProRule" id="PRU00235"/>
    </source>
</evidence>
<dbReference type="SMART" id="SM00220">
    <property type="entry name" value="S_TKc"/>
    <property type="match status" value="1"/>
</dbReference>
<feature type="repeat" description="RCC1" evidence="6">
    <location>
        <begin position="10"/>
        <end position="59"/>
    </location>
</feature>
<protein>
    <recommendedName>
        <fullName evidence="8">Protein kinase domain-containing protein</fullName>
    </recommendedName>
</protein>
<dbReference type="Proteomes" id="UP000179807">
    <property type="component" value="Unassembled WGS sequence"/>
</dbReference>
<organism evidence="9 10">
    <name type="scientific">Tritrichomonas foetus</name>
    <dbReference type="NCBI Taxonomy" id="1144522"/>
    <lineage>
        <taxon>Eukaryota</taxon>
        <taxon>Metamonada</taxon>
        <taxon>Parabasalia</taxon>
        <taxon>Tritrichomonadida</taxon>
        <taxon>Tritrichomonadidae</taxon>
        <taxon>Tritrichomonas</taxon>
    </lineage>
</organism>
<dbReference type="GO" id="GO:0005829">
    <property type="term" value="C:cytosol"/>
    <property type="evidence" value="ECO:0007669"/>
    <property type="project" value="TreeGrafter"/>
</dbReference>
<dbReference type="SUPFAM" id="SSF50985">
    <property type="entry name" value="RCC1/BLIP-II"/>
    <property type="match status" value="1"/>
</dbReference>
<keyword evidence="3" id="KW-0418">Kinase</keyword>
<feature type="repeat" description="RCC1" evidence="6">
    <location>
        <begin position="60"/>
        <end position="105"/>
    </location>
</feature>
<dbReference type="GeneID" id="94831913"/>
<gene>
    <name evidence="9" type="ORF">TRFO_13368</name>
</gene>
<name>A0A1J4KZC1_9EUKA</name>
<comment type="caution">
    <text evidence="9">The sequence shown here is derived from an EMBL/GenBank/DDBJ whole genome shotgun (WGS) entry which is preliminary data.</text>
</comment>
<feature type="domain" description="Protein kinase" evidence="8">
    <location>
        <begin position="545"/>
        <end position="790"/>
    </location>
</feature>
<evidence type="ECO:0000256" key="4">
    <source>
        <dbReference type="ARBA" id="ARBA00022840"/>
    </source>
</evidence>
<dbReference type="PANTHER" id="PTHR11042:SF136">
    <property type="entry name" value="EIF-2-ALPHA KINASE GCN2"/>
    <property type="match status" value="1"/>
</dbReference>
<dbReference type="InterPro" id="IPR009091">
    <property type="entry name" value="RCC1/BLIP-II"/>
</dbReference>
<keyword evidence="4 7" id="KW-0067">ATP-binding</keyword>
<dbReference type="PROSITE" id="PS50012">
    <property type="entry name" value="RCC1_3"/>
    <property type="match status" value="2"/>
</dbReference>
<dbReference type="PANTHER" id="PTHR11042">
    <property type="entry name" value="EUKARYOTIC TRANSLATION INITIATION FACTOR 2-ALPHA KINASE EIF2-ALPHA KINASE -RELATED"/>
    <property type="match status" value="1"/>
</dbReference>
<dbReference type="InterPro" id="IPR000719">
    <property type="entry name" value="Prot_kinase_dom"/>
</dbReference>
<comment type="similarity">
    <text evidence="5">Belongs to the protein kinase superfamily. Ser/Thr protein kinase family. GCN2 subfamily.</text>
</comment>
<dbReference type="SUPFAM" id="SSF56112">
    <property type="entry name" value="Protein kinase-like (PK-like)"/>
    <property type="match status" value="1"/>
</dbReference>
<feature type="binding site" evidence="7">
    <location>
        <position position="571"/>
    </location>
    <ligand>
        <name>ATP</name>
        <dbReference type="ChEBI" id="CHEBI:30616"/>
    </ligand>
</feature>
<evidence type="ECO:0000313" key="10">
    <source>
        <dbReference type="Proteomes" id="UP000179807"/>
    </source>
</evidence>
<evidence type="ECO:0000256" key="1">
    <source>
        <dbReference type="ARBA" id="ARBA00022679"/>
    </source>
</evidence>